<dbReference type="RefSeq" id="WP_224125213.1">
    <property type="nucleotide sequence ID" value="NZ_JAIQZJ010000019.1"/>
</dbReference>
<comment type="caution">
    <text evidence="1">The sequence shown here is derived from an EMBL/GenBank/DDBJ whole genome shotgun (WGS) entry which is preliminary data.</text>
</comment>
<gene>
    <name evidence="1" type="ORF">K8U61_22290</name>
</gene>
<keyword evidence="2" id="KW-1185">Reference proteome</keyword>
<dbReference type="Proteomes" id="UP000780875">
    <property type="component" value="Unassembled WGS sequence"/>
</dbReference>
<name>A0ABS7UIP6_9ACTN</name>
<evidence type="ECO:0000313" key="2">
    <source>
        <dbReference type="Proteomes" id="UP000780875"/>
    </source>
</evidence>
<proteinExistence type="predicted"/>
<accession>A0ABS7UIP6</accession>
<evidence type="ECO:0008006" key="3">
    <source>
        <dbReference type="Google" id="ProtNLM"/>
    </source>
</evidence>
<evidence type="ECO:0000313" key="1">
    <source>
        <dbReference type="EMBL" id="MBZ5740913.1"/>
    </source>
</evidence>
<organism evidence="1 2">
    <name type="scientific">Nocardioides mangrovi</name>
    <dbReference type="NCBI Taxonomy" id="2874580"/>
    <lineage>
        <taxon>Bacteria</taxon>
        <taxon>Bacillati</taxon>
        <taxon>Actinomycetota</taxon>
        <taxon>Actinomycetes</taxon>
        <taxon>Propionibacteriales</taxon>
        <taxon>Nocardioidaceae</taxon>
        <taxon>Nocardioides</taxon>
    </lineage>
</organism>
<sequence>MEPLARDAELPPMVAAAIDRVTAHATGAWTEVTGTGEPVTARLEPGPGDTVVARARATTVCDVSPLLGLELMLAGAGWTTTHPPAGLDVLAAQRAGDELLASYAAPGVVTVTVTSAPLPA</sequence>
<reference evidence="1 2" key="1">
    <citation type="submission" date="2021-09" db="EMBL/GenBank/DDBJ databases">
        <title>Whole genome sequence of Nocardioides sp. GBK3QG-3.</title>
        <authorList>
            <person name="Tuo L."/>
        </authorList>
    </citation>
    <scope>NUCLEOTIDE SEQUENCE [LARGE SCALE GENOMIC DNA]</scope>
    <source>
        <strain evidence="1 2">GBK3QG-3</strain>
    </source>
</reference>
<dbReference type="EMBL" id="JAIQZJ010000019">
    <property type="protein sequence ID" value="MBZ5740913.1"/>
    <property type="molecule type" value="Genomic_DNA"/>
</dbReference>
<protein>
    <recommendedName>
        <fullName evidence="3">Bacterial SCP orthologue domain-containing protein</fullName>
    </recommendedName>
</protein>